<dbReference type="InterPro" id="IPR009269">
    <property type="entry name" value="NKAP_C"/>
</dbReference>
<dbReference type="GO" id="GO:0010468">
    <property type="term" value="P:regulation of gene expression"/>
    <property type="evidence" value="ECO:0007669"/>
    <property type="project" value="TreeGrafter"/>
</dbReference>
<name>A0A8K0CZN1_IGNLU</name>
<keyword evidence="5" id="KW-1185">Reference proteome</keyword>
<dbReference type="OrthoDB" id="273141at2759"/>
<feature type="domain" description="NF-kappa-B-activating protein C-terminal" evidence="3">
    <location>
        <begin position="155"/>
        <end position="250"/>
    </location>
</feature>
<dbReference type="GO" id="GO:0005634">
    <property type="term" value="C:nucleus"/>
    <property type="evidence" value="ECO:0007669"/>
    <property type="project" value="TreeGrafter"/>
</dbReference>
<dbReference type="Pfam" id="PF06047">
    <property type="entry name" value="Nkap_C"/>
    <property type="match status" value="1"/>
</dbReference>
<evidence type="ECO:0000313" key="4">
    <source>
        <dbReference type="EMBL" id="KAF2894486.1"/>
    </source>
</evidence>
<comment type="caution">
    <text evidence="4">The sequence shown here is derived from an EMBL/GenBank/DDBJ whole genome shotgun (WGS) entry which is preliminary data.</text>
</comment>
<evidence type="ECO:0000259" key="3">
    <source>
        <dbReference type="Pfam" id="PF06047"/>
    </source>
</evidence>
<dbReference type="AlphaFoldDB" id="A0A8K0CZN1"/>
<evidence type="ECO:0000313" key="5">
    <source>
        <dbReference type="Proteomes" id="UP000801492"/>
    </source>
</evidence>
<evidence type="ECO:0000256" key="2">
    <source>
        <dbReference type="SAM" id="MobiDB-lite"/>
    </source>
</evidence>
<comment type="similarity">
    <text evidence="1">Belongs to the NKAP family.</text>
</comment>
<dbReference type="PANTHER" id="PTHR13087">
    <property type="entry name" value="NF-KAPPA B ACTIVATING PROTEIN"/>
    <property type="match status" value="1"/>
</dbReference>
<reference evidence="4" key="1">
    <citation type="submission" date="2019-08" db="EMBL/GenBank/DDBJ databases">
        <title>The genome of the North American firefly Photinus pyralis.</title>
        <authorList>
            <consortium name="Photinus pyralis genome working group"/>
            <person name="Fallon T.R."/>
            <person name="Sander Lower S.E."/>
            <person name="Weng J.-K."/>
        </authorList>
    </citation>
    <scope>NUCLEOTIDE SEQUENCE</scope>
    <source>
        <strain evidence="4">TRF0915ILg1</strain>
        <tissue evidence="4">Whole body</tissue>
    </source>
</reference>
<feature type="compositionally biased region" description="Basic and acidic residues" evidence="2">
    <location>
        <begin position="48"/>
        <end position="72"/>
    </location>
</feature>
<dbReference type="GO" id="GO:0003682">
    <property type="term" value="F:chromatin binding"/>
    <property type="evidence" value="ECO:0007669"/>
    <property type="project" value="InterPro"/>
</dbReference>
<dbReference type="PANTHER" id="PTHR13087:SF0">
    <property type="entry name" value="NFKB ACTIVATING PROTEIN LIKE"/>
    <property type="match status" value="1"/>
</dbReference>
<organism evidence="4 5">
    <name type="scientific">Ignelater luminosus</name>
    <name type="common">Cucubano</name>
    <name type="synonym">Pyrophorus luminosus</name>
    <dbReference type="NCBI Taxonomy" id="2038154"/>
    <lineage>
        <taxon>Eukaryota</taxon>
        <taxon>Metazoa</taxon>
        <taxon>Ecdysozoa</taxon>
        <taxon>Arthropoda</taxon>
        <taxon>Hexapoda</taxon>
        <taxon>Insecta</taxon>
        <taxon>Pterygota</taxon>
        <taxon>Neoptera</taxon>
        <taxon>Endopterygota</taxon>
        <taxon>Coleoptera</taxon>
        <taxon>Polyphaga</taxon>
        <taxon>Elateriformia</taxon>
        <taxon>Elateroidea</taxon>
        <taxon>Elateridae</taxon>
        <taxon>Agrypninae</taxon>
        <taxon>Pyrophorini</taxon>
        <taxon>Ignelater</taxon>
    </lineage>
</organism>
<dbReference type="Proteomes" id="UP000801492">
    <property type="component" value="Unassembled WGS sequence"/>
</dbReference>
<gene>
    <name evidence="4" type="ORF">ILUMI_11686</name>
</gene>
<feature type="compositionally biased region" description="Basic residues" evidence="2">
    <location>
        <begin position="14"/>
        <end position="25"/>
    </location>
</feature>
<sequence>MIKNSDSRRSVSSRSHRSPNRSYRSRSRENHGSHHSSSSSRHRKRSPPYRERHDDHKELPRENQIKNERWSNDQYEHYNSHSYHKHRNNFKRLTQEEELLEARRQEREIIGMRACPNIWGKSPLYEGPVGEVHSDGDGEVSIGPQQKAHATLTHKEMGKALLPGEGAAMAAYVAEGKRIPRRGEIGLTSDQIASFESVGYVMSGSRHRRMEAVRIRKENQIYSADEKRALAMFSKEERQKRENLILGQSSQFTQPTQSKTNETVSLIKDNKVCRYMKKEESDLLKRSKCKQQEKEKKEKCKFLMCLGKK</sequence>
<protein>
    <recommendedName>
        <fullName evidence="3">NF-kappa-B-activating protein C-terminal domain-containing protein</fullName>
    </recommendedName>
</protein>
<feature type="region of interest" description="Disordered" evidence="2">
    <location>
        <begin position="1"/>
        <end position="72"/>
    </location>
</feature>
<evidence type="ECO:0000256" key="1">
    <source>
        <dbReference type="ARBA" id="ARBA00009313"/>
    </source>
</evidence>
<proteinExistence type="inferred from homology"/>
<accession>A0A8K0CZN1</accession>
<dbReference type="EMBL" id="VTPC01006950">
    <property type="protein sequence ID" value="KAF2894486.1"/>
    <property type="molecule type" value="Genomic_DNA"/>
</dbReference>
<dbReference type="InterPro" id="IPR040466">
    <property type="entry name" value="NKAP"/>
</dbReference>